<dbReference type="SMART" id="SM00825">
    <property type="entry name" value="PKS_KS"/>
    <property type="match status" value="1"/>
</dbReference>
<dbReference type="SUPFAM" id="SSF47336">
    <property type="entry name" value="ACP-like"/>
    <property type="match status" value="2"/>
</dbReference>
<dbReference type="Pfam" id="PF03060">
    <property type="entry name" value="NMO"/>
    <property type="match status" value="2"/>
</dbReference>
<dbReference type="InterPro" id="IPR016039">
    <property type="entry name" value="Thiolase-like"/>
</dbReference>
<dbReference type="GO" id="GO:0006633">
    <property type="term" value="P:fatty acid biosynthetic process"/>
    <property type="evidence" value="ECO:0007669"/>
    <property type="project" value="InterPro"/>
</dbReference>
<dbReference type="Proteomes" id="UP000461730">
    <property type="component" value="Unassembled WGS sequence"/>
</dbReference>
<evidence type="ECO:0000313" key="6">
    <source>
        <dbReference type="Proteomes" id="UP000461730"/>
    </source>
</evidence>
<dbReference type="InterPro" id="IPR013968">
    <property type="entry name" value="PKS_KR"/>
</dbReference>
<evidence type="ECO:0000256" key="3">
    <source>
        <dbReference type="ARBA" id="ARBA00022679"/>
    </source>
</evidence>
<feature type="domain" description="Ketosynthase family 3 (KS3)" evidence="4">
    <location>
        <begin position="644"/>
        <end position="1083"/>
    </location>
</feature>
<dbReference type="Gene3D" id="3.30.70.250">
    <property type="entry name" value="Malonyl-CoA ACP transacylase, ACP-binding"/>
    <property type="match status" value="1"/>
</dbReference>
<protein>
    <submittedName>
        <fullName evidence="5">SDR family NAD(P)-dependent oxidoreductase</fullName>
    </submittedName>
</protein>
<sequence length="2316" mass="251041">MERPAIIGITPLERPDVMLALALAKAKAFPVLHLGRNESLATQALKDLCSKNEQPFGVCIGTSSMADISLPKQVSLIIAPVGITISKPKNVKLFYQVHDLSEAQIAKKAKADGIIVKGNESAGKVGAESSFILFQQAIKAFPDIPVWVQGGAGIHTSAALIATGASGIVLDSQLLLFPECKAPADIKNVCSKLNGNETRVIDNYRVLVRPNSPALPETATLKDLEPYLGIADLDKGYLPLGQDIAISTDLVKRYRKLDRLVTGIQEAIRGHLQQAKTLNVISPDNPLAKELNITYPIAQGPMTRVSDVPAFAAAVAEAGALPFVALSLLKGTTAQQLISDTKALAGSRPWGVGILGFAPQELRDEQISYIKEAKPPLVLIAGGRPSQAKELEQMGIKSFLHVPSASLLDMFLKEGARRFVFEGRECGGHVGPLSSLVLWEKQVERLLQEEQVEQLNIFFAGGIHDALSAAFIAVMTASLSARGAKIGVLMGTAYIYTREAVETGAILQQFQDQAILHKGTVLLETAPGHETRCLYSPFTDYFIKEKERLAAANVDKKDIWAQLEALNVGRLRIAAKGVERTDKGLVQIDTLQQLQEGMYMIGQVAAMRNEAVTMVALHKDVAVNNFTLIQQAIMPEAVQLSDKALDVAIIGMACIYPGAKNIEEFWSNILAGKDCVTEVPDERWNKELYYDGNSNDGDKTPSKWGGFIPRIDFDPVAFGIPPQSLAAIDPTQLLALLVAKQALDNAGYGGTDYNAEDVSVIIGAEGGNDLANNYGFRSLYRQYLGEIPAELDEVLPKLTEDSFPGVLANVISGRITNRLNLGGRNYTVDAACASSLAAIDLACQELILGKSEMVLAGAADLHNGINDYLMFSSTHALSRKGRCMTFDSGADGIALGEGVAMVVLKRYTDAKRDGDKIYAVIKGVGGSSDGKSLGLTAPRKAGQIKALERAYEQSGISPSAVGLVEAHGTGTVVGDKTELSALTDMLIQSGAIAGQTHLGSVKTQIGHTKCAAGLAGLIKAALSVYHGVKPPTLHIQAPNSFYNENTSPFLFNKEAGIWLDDNRLAGVSAFGFGGTNFHAVIANDGNLTEDTPVLKNWPAELFVFRGEQDSDVRRLLQSVRDLLDYNDNIALKDIAYSLASYSDAPVRLSIVAGSREDLIMKTDLALSGATSKEIYPIHPVAGKVAFLFSGQGSQRVNMARELFVAFPVMRRLLKKYPAYEKLIFPSAAFNTEAAEKQKETLKDTRITQPALGIVDLALASFLKDLGIVPDMVAGHSYGELPALCFANVFAEEELVPLSEKRAQAIMNAIEDDKGVMVAVNGTAETLAPFTQPGSGVYAVNHNSPQQWVLAGATKDMEKVMEQLKEQRISFKQMEVACAFHSPLIARSATLYKTAIKDTAFGKPTIPVWSNTTAALYPDTAEGIRERLAAHLVQPVLFSEEVEQMYAAGARVFIETGPGKVLTNLTRAITDKDTLLLNTEDKTQHAIAFLLNTIAQYLSSGRSVDLEKLFTGRDARKLDLDTPAQYKKSSTIWYVNGQLSVPATGKLPAHGAMPVLQPVRLKNTEVRTVAAPGGNAEQMVQEYLNSVKYLVQAQRDVILGYLGHTPRTISHVEIPETPAVTKKELPPVQTPQPAVPAGNGNGQRDVKRILIEVVSDKTGYPHEMLGLEMDMEADLSIDSIKRMEIIGELRTQMGGFKSSGKSDETVVEQLAGIKTLKGLLEWIANNVDQPSDTGGVSLQHAIEHPATAAPESKRWTEQDIRSTILLTVSEKTGYPQDMLGLDLDLEADLSIDSIKRMEILGELRIKIGGLPQSDEKAEALAGIKTLNGLVSWISGNIPAETTTTTSVTVTVPATAPTSLSRIRFALVPAPFDPSSKTNISGERFAIMDDGSEIPAGIKARLEAQGAEADIVSTDALLEGYKGLIIIDRPASPLRPDIISAFTAIKTLDADHVKWVYAISAGHTKNLRHVQGYPGFLKSLDKEWDHTKCRSISLMDSWQPEQIPALLLEEILYPDAPSEIIYHNGSRHVYDLIPETLAPAEKPQIDLNKDSVILVLGGAQGITAELMVRFSKDYPCHYILVGRSADPREGGLNNYTAFQTKEDIKKQLIKEGQLQKPADIEKRAADIHKANQILSTISALTANGATVAYQALDLRNEDQLQNLISQIYQTHGRIDGVVHGAGLLEDKLFRQKTPDSFERVFSTKVTPLRILAEQLRQDTQFVILFSSVASVYGNRGQTDYAAANSVLDRYAWELNKTIKGKVTAINWGPWKGTGMVSPSLEKEYERRGIALIPLKAGIETFVNELKYGNESQVLIMAE</sequence>
<dbReference type="InterPro" id="IPR013785">
    <property type="entry name" value="Aldolase_TIM"/>
</dbReference>
<dbReference type="Gene3D" id="3.40.47.10">
    <property type="match status" value="1"/>
</dbReference>
<keyword evidence="2" id="KW-0597">Phosphoprotein</keyword>
<dbReference type="InterPro" id="IPR036736">
    <property type="entry name" value="ACP-like_sf"/>
</dbReference>
<dbReference type="GO" id="GO:0004312">
    <property type="term" value="F:fatty acid synthase activity"/>
    <property type="evidence" value="ECO:0007669"/>
    <property type="project" value="TreeGrafter"/>
</dbReference>
<dbReference type="InterPro" id="IPR018201">
    <property type="entry name" value="Ketoacyl_synth_AS"/>
</dbReference>
<comment type="caution">
    <text evidence="5">The sequence shown here is derived from an EMBL/GenBank/DDBJ whole genome shotgun (WGS) entry which is preliminary data.</text>
</comment>
<dbReference type="InterPro" id="IPR016035">
    <property type="entry name" value="Acyl_Trfase/lysoPLipase"/>
</dbReference>
<reference evidence="5 6" key="1">
    <citation type="submission" date="2019-12" db="EMBL/GenBank/DDBJ databases">
        <title>Chitinophaga sp. strain ysch24 (GDMCC 1.1355), whole genome shotgun sequence.</title>
        <authorList>
            <person name="Zhang X."/>
        </authorList>
    </citation>
    <scope>NUCLEOTIDE SEQUENCE [LARGE SCALE GENOMIC DNA]</scope>
    <source>
        <strain evidence="6">ysch24</strain>
    </source>
</reference>
<dbReference type="SUPFAM" id="SSF51412">
    <property type="entry name" value="Inosine monophosphate dehydrogenase (IMPDH)"/>
    <property type="match status" value="2"/>
</dbReference>
<evidence type="ECO:0000256" key="1">
    <source>
        <dbReference type="ARBA" id="ARBA00022450"/>
    </source>
</evidence>
<dbReference type="InterPro" id="IPR014031">
    <property type="entry name" value="Ketoacyl_synth_C"/>
</dbReference>
<name>A0A7K1U9T5_9BACT</name>
<dbReference type="InterPro" id="IPR050091">
    <property type="entry name" value="PKS_NRPS_Biosynth_Enz"/>
</dbReference>
<dbReference type="InterPro" id="IPR016036">
    <property type="entry name" value="Malonyl_transacylase_ACP-bd"/>
</dbReference>
<dbReference type="SUPFAM" id="SSF51735">
    <property type="entry name" value="NAD(P)-binding Rossmann-fold domains"/>
    <property type="match status" value="1"/>
</dbReference>
<keyword evidence="3" id="KW-0808">Transferase</keyword>
<dbReference type="PROSITE" id="PS52004">
    <property type="entry name" value="KS3_2"/>
    <property type="match status" value="1"/>
</dbReference>
<dbReference type="CDD" id="cd08953">
    <property type="entry name" value="KR_2_SDR_x"/>
    <property type="match status" value="1"/>
</dbReference>
<dbReference type="InterPro" id="IPR014043">
    <property type="entry name" value="Acyl_transferase_dom"/>
</dbReference>
<dbReference type="SMART" id="SM00822">
    <property type="entry name" value="PKS_KR"/>
    <property type="match status" value="1"/>
</dbReference>
<dbReference type="GO" id="GO:0004315">
    <property type="term" value="F:3-oxoacyl-[acyl-carrier-protein] synthase activity"/>
    <property type="evidence" value="ECO:0007669"/>
    <property type="project" value="InterPro"/>
</dbReference>
<gene>
    <name evidence="5" type="ORF">GO493_22880</name>
</gene>
<keyword evidence="1" id="KW-0596">Phosphopantetheine</keyword>
<evidence type="ECO:0000256" key="2">
    <source>
        <dbReference type="ARBA" id="ARBA00022553"/>
    </source>
</evidence>
<dbReference type="InterPro" id="IPR014030">
    <property type="entry name" value="Ketoacyl_synth_N"/>
</dbReference>
<dbReference type="Gene3D" id="3.40.366.10">
    <property type="entry name" value="Malonyl-Coenzyme A Acyl Carrier Protein, domain 2"/>
    <property type="match status" value="1"/>
</dbReference>
<dbReference type="Pfam" id="PF08659">
    <property type="entry name" value="KR"/>
    <property type="match status" value="1"/>
</dbReference>
<dbReference type="SMART" id="SM00827">
    <property type="entry name" value="PKS_AT"/>
    <property type="match status" value="1"/>
</dbReference>
<dbReference type="SUPFAM" id="SSF55048">
    <property type="entry name" value="Probable ACP-binding domain of malonyl-CoA ACP transacylase"/>
    <property type="match status" value="1"/>
</dbReference>
<dbReference type="CDD" id="cd00833">
    <property type="entry name" value="PKS"/>
    <property type="match status" value="1"/>
</dbReference>
<organism evidence="5 6">
    <name type="scientific">Chitinophaga tropicalis</name>
    <dbReference type="NCBI Taxonomy" id="2683588"/>
    <lineage>
        <taxon>Bacteria</taxon>
        <taxon>Pseudomonadati</taxon>
        <taxon>Bacteroidota</taxon>
        <taxon>Chitinophagia</taxon>
        <taxon>Chitinophagales</taxon>
        <taxon>Chitinophagaceae</taxon>
        <taxon>Chitinophaga</taxon>
    </lineage>
</organism>
<dbReference type="Pfam" id="PF02801">
    <property type="entry name" value="Ketoacyl-synt_C"/>
    <property type="match status" value="1"/>
</dbReference>
<dbReference type="PANTHER" id="PTHR43775:SF51">
    <property type="entry name" value="INACTIVE PHENOLPHTHIOCEROL SYNTHESIS POLYKETIDE SYNTHASE TYPE I PKS1-RELATED"/>
    <property type="match status" value="1"/>
</dbReference>
<accession>A0A7K1U9T5</accession>
<keyword evidence="6" id="KW-1185">Reference proteome</keyword>
<dbReference type="PROSITE" id="PS00606">
    <property type="entry name" value="KS3_1"/>
    <property type="match status" value="1"/>
</dbReference>
<evidence type="ECO:0000313" key="5">
    <source>
        <dbReference type="EMBL" id="MVT11131.1"/>
    </source>
</evidence>
<dbReference type="InterPro" id="IPR057326">
    <property type="entry name" value="KR_dom"/>
</dbReference>
<dbReference type="Gene3D" id="3.40.50.720">
    <property type="entry name" value="NAD(P)-binding Rossmann-like Domain"/>
    <property type="match status" value="1"/>
</dbReference>
<dbReference type="Pfam" id="PF00109">
    <property type="entry name" value="ketoacyl-synt"/>
    <property type="match status" value="1"/>
</dbReference>
<dbReference type="InterPro" id="IPR020841">
    <property type="entry name" value="PKS_Beta-ketoAc_synthase_dom"/>
</dbReference>
<dbReference type="Gene3D" id="1.10.1200.10">
    <property type="entry name" value="ACP-like"/>
    <property type="match status" value="2"/>
</dbReference>
<dbReference type="InterPro" id="IPR036291">
    <property type="entry name" value="NAD(P)-bd_dom_sf"/>
</dbReference>
<dbReference type="PANTHER" id="PTHR43775">
    <property type="entry name" value="FATTY ACID SYNTHASE"/>
    <property type="match status" value="1"/>
</dbReference>
<evidence type="ECO:0000259" key="4">
    <source>
        <dbReference type="PROSITE" id="PS52004"/>
    </source>
</evidence>
<dbReference type="Gene3D" id="3.20.20.70">
    <property type="entry name" value="Aldolase class I"/>
    <property type="match status" value="2"/>
</dbReference>
<proteinExistence type="predicted"/>
<dbReference type="EMBL" id="WRXN01000011">
    <property type="protein sequence ID" value="MVT11131.1"/>
    <property type="molecule type" value="Genomic_DNA"/>
</dbReference>
<dbReference type="SUPFAM" id="SSF52151">
    <property type="entry name" value="FabD/lysophospholipase-like"/>
    <property type="match status" value="1"/>
</dbReference>
<dbReference type="SUPFAM" id="SSF53901">
    <property type="entry name" value="Thiolase-like"/>
    <property type="match status" value="1"/>
</dbReference>
<dbReference type="InterPro" id="IPR001227">
    <property type="entry name" value="Ac_transferase_dom_sf"/>
</dbReference>
<dbReference type="Pfam" id="PF00698">
    <property type="entry name" value="Acyl_transf_1"/>
    <property type="match status" value="1"/>
</dbReference>
<dbReference type="RefSeq" id="WP_157308553.1">
    <property type="nucleotide sequence ID" value="NZ_WRXN01000011.1"/>
</dbReference>